<reference evidence="1 2" key="1">
    <citation type="submission" date="2022-08" db="EMBL/GenBank/DDBJ databases">
        <title>Reclassification of Massilia species as members of the genera Telluria, Duganella, Pseudoduganella, Mokoshia gen. nov. and Zemynaea gen. nov. using orthogonal and non-orthogonal genome-based approaches.</title>
        <authorList>
            <person name="Bowman J.P."/>
        </authorList>
    </citation>
    <scope>NUCLEOTIDE SEQUENCE [LARGE SCALE GENOMIC DNA]</scope>
    <source>
        <strain evidence="1 2">JCM 31606</strain>
    </source>
</reference>
<protein>
    <submittedName>
        <fullName evidence="1">Contractile injection system tape measure protein</fullName>
    </submittedName>
</protein>
<dbReference type="Proteomes" id="UP001204621">
    <property type="component" value="Unassembled WGS sequence"/>
</dbReference>
<sequence>MGWNLEGVVVDNAGLVLLQGWYPMLFDRLGLVESHGFASDAARWRAVHALQFVASGREDAPEFALPLNKVLCGLALDAEPEDTGPMSEHDRTLCKDMITAAADRWPAIRNSSVDGFRGNWLARPGVLGEMDGRWKLTVERRAYDILIGVSPFTFSIVRYPWMARPLDVTWPY</sequence>
<accession>A0ABT2CVE3</accession>
<evidence type="ECO:0000313" key="2">
    <source>
        <dbReference type="Proteomes" id="UP001204621"/>
    </source>
</evidence>
<keyword evidence="2" id="KW-1185">Reference proteome</keyword>
<dbReference type="RefSeq" id="WP_258811140.1">
    <property type="nucleotide sequence ID" value="NZ_JANUGU010000002.1"/>
</dbReference>
<gene>
    <name evidence="1" type="ORF">NX778_07715</name>
</gene>
<dbReference type="EMBL" id="JANUGU010000002">
    <property type="protein sequence ID" value="MCS0657946.1"/>
    <property type="molecule type" value="Genomic_DNA"/>
</dbReference>
<comment type="caution">
    <text evidence="1">The sequence shown here is derived from an EMBL/GenBank/DDBJ whole genome shotgun (WGS) entry which is preliminary data.</text>
</comment>
<dbReference type="Pfam" id="PF19268">
    <property type="entry name" value="CIS_TMP"/>
    <property type="match status" value="1"/>
</dbReference>
<proteinExistence type="predicted"/>
<evidence type="ECO:0000313" key="1">
    <source>
        <dbReference type="EMBL" id="MCS0657946.1"/>
    </source>
</evidence>
<organism evidence="1 2">
    <name type="scientific">Massilia terrae</name>
    <dbReference type="NCBI Taxonomy" id="1811224"/>
    <lineage>
        <taxon>Bacteria</taxon>
        <taxon>Pseudomonadati</taxon>
        <taxon>Pseudomonadota</taxon>
        <taxon>Betaproteobacteria</taxon>
        <taxon>Burkholderiales</taxon>
        <taxon>Oxalobacteraceae</taxon>
        <taxon>Telluria group</taxon>
        <taxon>Massilia</taxon>
    </lineage>
</organism>
<dbReference type="InterPro" id="IPR045538">
    <property type="entry name" value="CIS_TMP"/>
</dbReference>
<name>A0ABT2CVE3_9BURK</name>